<dbReference type="EMBL" id="JASXSV010000007">
    <property type="protein sequence ID" value="MDP0588798.1"/>
    <property type="molecule type" value="Genomic_DNA"/>
</dbReference>
<reference evidence="1 2" key="1">
    <citation type="journal article" date="2023" name="bioRxiv">
        <title>An intranuclear bacterial parasite of deep-sea mussels expresses apoptosis inhibitors acquired from its host.</title>
        <authorList>
            <person name="Gonzalez Porras M.A."/>
            <person name="Assie A."/>
            <person name="Tietjen M."/>
            <person name="Violette M."/>
            <person name="Kleiner M."/>
            <person name="Gruber-Vodicka H."/>
            <person name="Dubilier N."/>
            <person name="Leisch N."/>
        </authorList>
    </citation>
    <scope>NUCLEOTIDE SEQUENCE [LARGE SCALE GENOMIC DNA]</scope>
    <source>
        <strain evidence="1">IAP13</strain>
    </source>
</reference>
<organism evidence="1 2">
    <name type="scientific">Candidatus Endonucleibacter bathymodioli</name>
    <dbReference type="NCBI Taxonomy" id="539814"/>
    <lineage>
        <taxon>Bacteria</taxon>
        <taxon>Pseudomonadati</taxon>
        <taxon>Pseudomonadota</taxon>
        <taxon>Gammaproteobacteria</taxon>
        <taxon>Oceanospirillales</taxon>
        <taxon>Endozoicomonadaceae</taxon>
        <taxon>Candidatus Endonucleibacter</taxon>
    </lineage>
</organism>
<keyword evidence="2" id="KW-1185">Reference proteome</keyword>
<comment type="caution">
    <text evidence="1">The sequence shown here is derived from an EMBL/GenBank/DDBJ whole genome shotgun (WGS) entry which is preliminary data.</text>
</comment>
<accession>A0AA90NV31</accession>
<evidence type="ECO:0000313" key="1">
    <source>
        <dbReference type="EMBL" id="MDP0588798.1"/>
    </source>
</evidence>
<proteinExistence type="predicted"/>
<dbReference type="AlphaFoldDB" id="A0AA90NV31"/>
<evidence type="ECO:0000313" key="2">
    <source>
        <dbReference type="Proteomes" id="UP001178148"/>
    </source>
</evidence>
<protein>
    <submittedName>
        <fullName evidence="1">Uncharacterized protein</fullName>
    </submittedName>
</protein>
<name>A0AA90NV31_9GAMM</name>
<dbReference type="Proteomes" id="UP001178148">
    <property type="component" value="Unassembled WGS sequence"/>
</dbReference>
<gene>
    <name evidence="1" type="ORF">QS748_06215</name>
</gene>
<sequence length="254" mass="28787">MILKLLSVSYLYSCRVRLYIAIKCVFFSCLLLASWYTKSASEESIDAGVLLEEMRALEKSGMWVFKEVSQELVPECRSNERFLLIIDSVLFVDKHSLLDGVCHFDDGDSAGLDREVEMKMGYYMVLCLINMLEASLHNWTFVNNHNNISSQHFKLAEKVYLCNCALLEINKDNIFVDIEPGKGLLNYAAVGKFTINGDGKIECNIKDITYNTEYSKPELQAQTVGEFYAEIDCISGARINKEDNSESIARGFQS</sequence>